<evidence type="ECO:0000313" key="1">
    <source>
        <dbReference type="Proteomes" id="UP001652625"/>
    </source>
</evidence>
<dbReference type="GeneID" id="136084469"/>
<evidence type="ECO:0000313" key="2">
    <source>
        <dbReference type="RefSeq" id="XP_065660499.1"/>
    </source>
</evidence>
<protein>
    <submittedName>
        <fullName evidence="2">Uncharacterized protein LOC136084469</fullName>
    </submittedName>
</protein>
<organism evidence="1 2">
    <name type="scientific">Hydra vulgaris</name>
    <name type="common">Hydra</name>
    <name type="synonym">Hydra attenuata</name>
    <dbReference type="NCBI Taxonomy" id="6087"/>
    <lineage>
        <taxon>Eukaryota</taxon>
        <taxon>Metazoa</taxon>
        <taxon>Cnidaria</taxon>
        <taxon>Hydrozoa</taxon>
        <taxon>Hydroidolina</taxon>
        <taxon>Anthoathecata</taxon>
        <taxon>Aplanulata</taxon>
        <taxon>Hydridae</taxon>
        <taxon>Hydra</taxon>
    </lineage>
</organism>
<keyword evidence="1" id="KW-1185">Reference proteome</keyword>
<name>A0ABM4CFL7_HYDVU</name>
<proteinExistence type="predicted"/>
<dbReference type="RefSeq" id="XP_065660499.1">
    <property type="nucleotide sequence ID" value="XM_065804427.1"/>
</dbReference>
<gene>
    <name evidence="2" type="primary">LOC136084469</name>
</gene>
<sequence length="240" mass="27829">MLENIVVCGVKERVFWTVEKLTLGSLYYHYSKYTEAGKPKSKMADYKNVINPRLLYLEEDPDTIIKNLVPVPELHTLIGIVTTFRKLLSKLWPGFKNSNYIFFRGYHGIGFDGNNANRLLDKLYVLSRGIADQGKLDLLPVIECLRKFQSMKQATFGEKIGDIESVVFEFKMSYANLREYINTYFENISLNLTWKVHTAVNHIVPFLKSTNTDNGLGIYSEQAGESVHYEFKKTWNKYKR</sequence>
<reference evidence="2" key="1">
    <citation type="submission" date="2025-08" db="UniProtKB">
        <authorList>
            <consortium name="RefSeq"/>
        </authorList>
    </citation>
    <scope>IDENTIFICATION</scope>
</reference>
<accession>A0ABM4CFL7</accession>
<dbReference type="Proteomes" id="UP001652625">
    <property type="component" value="Chromosome 09"/>
</dbReference>